<dbReference type="AlphaFoldDB" id="X1HNY8"/>
<organism evidence="1">
    <name type="scientific">marine sediment metagenome</name>
    <dbReference type="NCBI Taxonomy" id="412755"/>
    <lineage>
        <taxon>unclassified sequences</taxon>
        <taxon>metagenomes</taxon>
        <taxon>ecological metagenomes</taxon>
    </lineage>
</organism>
<evidence type="ECO:0000313" key="1">
    <source>
        <dbReference type="EMBL" id="GAH55534.1"/>
    </source>
</evidence>
<protein>
    <submittedName>
        <fullName evidence="1">Uncharacterized protein</fullName>
    </submittedName>
</protein>
<comment type="caution">
    <text evidence="1">The sequence shown here is derived from an EMBL/GenBank/DDBJ whole genome shotgun (WGS) entry which is preliminary data.</text>
</comment>
<accession>X1HNY8</accession>
<proteinExistence type="predicted"/>
<reference evidence="1" key="1">
    <citation type="journal article" date="2014" name="Front. Microbiol.">
        <title>High frequency of phylogenetically diverse reductive dehalogenase-homologous genes in deep subseafloor sedimentary metagenomes.</title>
        <authorList>
            <person name="Kawai M."/>
            <person name="Futagami T."/>
            <person name="Toyoda A."/>
            <person name="Takaki Y."/>
            <person name="Nishi S."/>
            <person name="Hori S."/>
            <person name="Arai W."/>
            <person name="Tsubouchi T."/>
            <person name="Morono Y."/>
            <person name="Uchiyama I."/>
            <person name="Ito T."/>
            <person name="Fujiyama A."/>
            <person name="Inagaki F."/>
            <person name="Takami H."/>
        </authorList>
    </citation>
    <scope>NUCLEOTIDE SEQUENCE</scope>
    <source>
        <strain evidence="1">Expedition CK06-06</strain>
    </source>
</reference>
<dbReference type="EMBL" id="BARU01017035">
    <property type="protein sequence ID" value="GAH55534.1"/>
    <property type="molecule type" value="Genomic_DNA"/>
</dbReference>
<gene>
    <name evidence="1" type="ORF">S03H2_28276</name>
</gene>
<name>X1HNY8_9ZZZZ</name>
<sequence length="52" mass="5711">MGIASNLRTCRYDLVICLSLSDKIGSKVYGQAHIMGTTYAGASRTYYTSESR</sequence>